<organism evidence="2 3">
    <name type="scientific">Canna indica</name>
    <name type="common">Indian-shot</name>
    <dbReference type="NCBI Taxonomy" id="4628"/>
    <lineage>
        <taxon>Eukaryota</taxon>
        <taxon>Viridiplantae</taxon>
        <taxon>Streptophyta</taxon>
        <taxon>Embryophyta</taxon>
        <taxon>Tracheophyta</taxon>
        <taxon>Spermatophyta</taxon>
        <taxon>Magnoliopsida</taxon>
        <taxon>Liliopsida</taxon>
        <taxon>Zingiberales</taxon>
        <taxon>Cannaceae</taxon>
        <taxon>Canna</taxon>
    </lineage>
</organism>
<dbReference type="EMBL" id="CP136897">
    <property type="protein sequence ID" value="WOL18203.1"/>
    <property type="molecule type" value="Genomic_DNA"/>
</dbReference>
<feature type="compositionally biased region" description="Basic and acidic residues" evidence="1">
    <location>
        <begin position="100"/>
        <end position="114"/>
    </location>
</feature>
<dbReference type="Proteomes" id="UP001327560">
    <property type="component" value="Chromosome 8"/>
</dbReference>
<feature type="region of interest" description="Disordered" evidence="1">
    <location>
        <begin position="94"/>
        <end position="118"/>
    </location>
</feature>
<dbReference type="AlphaFoldDB" id="A0AAQ3L453"/>
<accession>A0AAQ3L453</accession>
<evidence type="ECO:0000256" key="1">
    <source>
        <dbReference type="SAM" id="MobiDB-lite"/>
    </source>
</evidence>
<evidence type="ECO:0000313" key="2">
    <source>
        <dbReference type="EMBL" id="WOL18203.1"/>
    </source>
</evidence>
<protein>
    <submittedName>
        <fullName evidence="2">Uncharacterized protein</fullName>
    </submittedName>
</protein>
<keyword evidence="3" id="KW-1185">Reference proteome</keyword>
<sequence length="132" mass="14528">MAAEAAAAAMGKGRMVAMSPLVPGPQQSRSLELLERQLSLLLSHLCTSRPSEELDKLGELRSMTEHKTFLSPITPAYDKLARLHSGAWLGIRSSTTRRRRAEDVGRGGEGEQPHRRGGATMQLKLLEVFEFC</sequence>
<proteinExistence type="predicted"/>
<gene>
    <name evidence="2" type="ORF">Cni_G26996</name>
</gene>
<evidence type="ECO:0000313" key="3">
    <source>
        <dbReference type="Proteomes" id="UP001327560"/>
    </source>
</evidence>
<name>A0AAQ3L453_9LILI</name>
<reference evidence="2 3" key="1">
    <citation type="submission" date="2023-10" db="EMBL/GenBank/DDBJ databases">
        <title>Chromosome-scale genome assembly provides insights into flower coloration mechanisms of Canna indica.</title>
        <authorList>
            <person name="Li C."/>
        </authorList>
    </citation>
    <scope>NUCLEOTIDE SEQUENCE [LARGE SCALE GENOMIC DNA]</scope>
    <source>
        <tissue evidence="2">Flower</tissue>
    </source>
</reference>